<dbReference type="GO" id="GO:0004252">
    <property type="term" value="F:serine-type endopeptidase activity"/>
    <property type="evidence" value="ECO:0007669"/>
    <property type="project" value="InterPro"/>
</dbReference>
<dbReference type="SMART" id="SM00020">
    <property type="entry name" value="Tryp_SPc"/>
    <property type="match status" value="2"/>
</dbReference>
<feature type="region of interest" description="Disordered" evidence="3">
    <location>
        <begin position="78"/>
        <end position="104"/>
    </location>
</feature>
<keyword evidence="2 6" id="KW-0645">Protease</keyword>
<dbReference type="InterPro" id="IPR001254">
    <property type="entry name" value="Trypsin_dom"/>
</dbReference>
<feature type="domain" description="Peptidase S1" evidence="5">
    <location>
        <begin position="126"/>
        <end position="380"/>
    </location>
</feature>
<dbReference type="OrthoDB" id="6380398at2759"/>
<feature type="signal peptide" evidence="4">
    <location>
        <begin position="1"/>
        <end position="19"/>
    </location>
</feature>
<gene>
    <name evidence="6" type="ORF">BV898_08883</name>
</gene>
<dbReference type="AlphaFoldDB" id="A0A1W0WP86"/>
<accession>A0A1W0WP86</accession>
<dbReference type="PROSITE" id="PS50240">
    <property type="entry name" value="TRYPSIN_DOM"/>
    <property type="match status" value="2"/>
</dbReference>
<dbReference type="PANTHER" id="PTHR24253:SF153">
    <property type="entry name" value="SERINE PROTEASE HEPSIN"/>
    <property type="match status" value="1"/>
</dbReference>
<dbReference type="PROSITE" id="PS00134">
    <property type="entry name" value="TRYPSIN_HIS"/>
    <property type="match status" value="1"/>
</dbReference>
<keyword evidence="6" id="KW-0472">Membrane</keyword>
<dbReference type="InterPro" id="IPR043504">
    <property type="entry name" value="Peptidase_S1_PA_chymotrypsin"/>
</dbReference>
<evidence type="ECO:0000256" key="1">
    <source>
        <dbReference type="ARBA" id="ARBA00023157"/>
    </source>
</evidence>
<keyword evidence="7" id="KW-1185">Reference proteome</keyword>
<keyword evidence="2" id="KW-0720">Serine protease</keyword>
<feature type="domain" description="Peptidase S1" evidence="5">
    <location>
        <begin position="503"/>
        <end position="757"/>
    </location>
</feature>
<evidence type="ECO:0000259" key="5">
    <source>
        <dbReference type="PROSITE" id="PS50240"/>
    </source>
</evidence>
<sequence length="795" mass="84362">MILRLGLLISIVDVLLTSAANFPGKSCSVRDRKDTGICVRSDRVNNDCLGAKVLIEKSRDCALSDEWCCFGSPDSRNPRAVASEADRLRASEDRATNDTVDSSPCGHGRNGRRFGVEMGFRQFARIFQGTPTVEGDFCWVVAIFSKGNAALNEPTSFRCAGTIVNSTHIITAGHCVDNFLTQPSQIFIQTGLSNAEPAVADGILNACSQRFQVTDIILPGRYDPIALTEDHALLRISGVIRADECACRVCMPDRGPVPELSGVATCWVAGFGATREGGTGSLQLTKAPIQFIRRDRCQVLLGGMLTAGAGRLPLTDSSFCAGDAQLGGLCNHDGGAPLTCLIGGRHTLVGVGSWSVDCSKYPSVFSSLAACADFLQDSNAPCDPARAQLKGAIVLTDLQLNGGPTCGITGNQEIDPFKLANQNAAVQAFNAAQIKRSVQGIIAAMTSKVRPTGSITMMPEDLALSLEQRDGDVEEKKAPINGSEEVLANNDKMSKPPFAAATIVGGVSAPANEICWQVLVSTGCGGTIISDQFILTAAHCVTVRGTTIPRNPLGVKVITGATSSPVIFPLQECQQIKKVRRIIVHENYFLGNETDQYVAFDIALLELDSPIDFSQPCVCRICLQNAEPVPGEICTASGFGCQLPTAPGSACTDRNARILMRLNLTMPGDDVCSLFFTNFPSHSITCSASNKGHAPCFGDSGGPVVCYNSEQSTYYQAGVTSFAVFPDGVGQCGMGKVNLQYYTKVNAFIGWIRDSVPDVMVAEPGSFNFHASFNIDLGKGVSSMVTGNQLLPAMG</sequence>
<dbReference type="SUPFAM" id="SSF50494">
    <property type="entry name" value="Trypsin-like serine proteases"/>
    <property type="match status" value="2"/>
</dbReference>
<dbReference type="Proteomes" id="UP000192578">
    <property type="component" value="Unassembled WGS sequence"/>
</dbReference>
<evidence type="ECO:0000313" key="7">
    <source>
        <dbReference type="Proteomes" id="UP000192578"/>
    </source>
</evidence>
<dbReference type="PANTHER" id="PTHR24253">
    <property type="entry name" value="TRANSMEMBRANE PROTEASE SERINE"/>
    <property type="match status" value="1"/>
</dbReference>
<organism evidence="6 7">
    <name type="scientific">Hypsibius exemplaris</name>
    <name type="common">Freshwater tardigrade</name>
    <dbReference type="NCBI Taxonomy" id="2072580"/>
    <lineage>
        <taxon>Eukaryota</taxon>
        <taxon>Metazoa</taxon>
        <taxon>Ecdysozoa</taxon>
        <taxon>Tardigrada</taxon>
        <taxon>Eutardigrada</taxon>
        <taxon>Parachela</taxon>
        <taxon>Hypsibioidea</taxon>
        <taxon>Hypsibiidae</taxon>
        <taxon>Hypsibius</taxon>
    </lineage>
</organism>
<evidence type="ECO:0000256" key="3">
    <source>
        <dbReference type="SAM" id="MobiDB-lite"/>
    </source>
</evidence>
<reference evidence="7" key="1">
    <citation type="submission" date="2017-01" db="EMBL/GenBank/DDBJ databases">
        <title>Comparative genomics of anhydrobiosis in the tardigrade Hypsibius dujardini.</title>
        <authorList>
            <person name="Yoshida Y."/>
            <person name="Koutsovoulos G."/>
            <person name="Laetsch D."/>
            <person name="Stevens L."/>
            <person name="Kumar S."/>
            <person name="Horikawa D."/>
            <person name="Ishino K."/>
            <person name="Komine S."/>
            <person name="Tomita M."/>
            <person name="Blaxter M."/>
            <person name="Arakawa K."/>
        </authorList>
    </citation>
    <scope>NUCLEOTIDE SEQUENCE [LARGE SCALE GENOMIC DNA]</scope>
    <source>
        <strain evidence="7">Z151</strain>
    </source>
</reference>
<keyword evidence="1" id="KW-1015">Disulfide bond</keyword>
<dbReference type="Gene3D" id="2.40.10.10">
    <property type="entry name" value="Trypsin-like serine proteases"/>
    <property type="match status" value="2"/>
</dbReference>
<evidence type="ECO:0000256" key="4">
    <source>
        <dbReference type="SAM" id="SignalP"/>
    </source>
</evidence>
<dbReference type="PRINTS" id="PR00722">
    <property type="entry name" value="CHYMOTRYPSIN"/>
</dbReference>
<keyword evidence="6" id="KW-0812">Transmembrane</keyword>
<dbReference type="InterPro" id="IPR001314">
    <property type="entry name" value="Peptidase_S1A"/>
</dbReference>
<keyword evidence="2" id="KW-0378">Hydrolase</keyword>
<evidence type="ECO:0000256" key="2">
    <source>
        <dbReference type="RuleBase" id="RU363034"/>
    </source>
</evidence>
<protein>
    <submittedName>
        <fullName evidence="6">Transmembrane protease serine 9</fullName>
    </submittedName>
</protein>
<comment type="caution">
    <text evidence="6">The sequence shown here is derived from an EMBL/GenBank/DDBJ whole genome shotgun (WGS) entry which is preliminary data.</text>
</comment>
<dbReference type="InterPro" id="IPR018114">
    <property type="entry name" value="TRYPSIN_HIS"/>
</dbReference>
<dbReference type="Pfam" id="PF00089">
    <property type="entry name" value="Trypsin"/>
    <property type="match status" value="2"/>
</dbReference>
<feature type="compositionally biased region" description="Basic and acidic residues" evidence="3">
    <location>
        <begin position="84"/>
        <end position="96"/>
    </location>
</feature>
<evidence type="ECO:0000313" key="6">
    <source>
        <dbReference type="EMBL" id="OQV17020.1"/>
    </source>
</evidence>
<dbReference type="EMBL" id="MTYJ01000067">
    <property type="protein sequence ID" value="OQV17020.1"/>
    <property type="molecule type" value="Genomic_DNA"/>
</dbReference>
<dbReference type="PROSITE" id="PS00135">
    <property type="entry name" value="TRYPSIN_SER"/>
    <property type="match status" value="1"/>
</dbReference>
<dbReference type="CDD" id="cd00190">
    <property type="entry name" value="Tryp_SPc"/>
    <property type="match status" value="2"/>
</dbReference>
<feature type="chain" id="PRO_5010720738" evidence="4">
    <location>
        <begin position="20"/>
        <end position="795"/>
    </location>
</feature>
<dbReference type="GO" id="GO:0006508">
    <property type="term" value="P:proteolysis"/>
    <property type="evidence" value="ECO:0007669"/>
    <property type="project" value="UniProtKB-KW"/>
</dbReference>
<name>A0A1W0WP86_HYPEX</name>
<keyword evidence="4" id="KW-0732">Signal</keyword>
<dbReference type="InterPro" id="IPR009003">
    <property type="entry name" value="Peptidase_S1_PA"/>
</dbReference>
<proteinExistence type="predicted"/>
<dbReference type="InterPro" id="IPR033116">
    <property type="entry name" value="TRYPSIN_SER"/>
</dbReference>